<accession>A0ABR1I4F8</accession>
<name>A0ABR1I4F8_9HYPO</name>
<evidence type="ECO:0000313" key="6">
    <source>
        <dbReference type="Proteomes" id="UP001498421"/>
    </source>
</evidence>
<dbReference type="EMBL" id="JAZAVK010000044">
    <property type="protein sequence ID" value="KAK7428241.1"/>
    <property type="molecule type" value="Genomic_DNA"/>
</dbReference>
<proteinExistence type="predicted"/>
<feature type="compositionally biased region" description="Polar residues" evidence="4">
    <location>
        <begin position="49"/>
        <end position="63"/>
    </location>
</feature>
<feature type="region of interest" description="Disordered" evidence="4">
    <location>
        <begin position="606"/>
        <end position="631"/>
    </location>
</feature>
<feature type="compositionally biased region" description="Low complexity" evidence="4">
    <location>
        <begin position="77"/>
        <end position="86"/>
    </location>
</feature>
<dbReference type="Proteomes" id="UP001498421">
    <property type="component" value="Unassembled WGS sequence"/>
</dbReference>
<dbReference type="InterPro" id="IPR035965">
    <property type="entry name" value="PAS-like_dom_sf"/>
</dbReference>
<dbReference type="PANTHER" id="PTHR47429:SF9">
    <property type="entry name" value="PAS DOMAIN-CONTAINING PROTEIN"/>
    <property type="match status" value="1"/>
</dbReference>
<dbReference type="SUPFAM" id="SSF55785">
    <property type="entry name" value="PYP-like sensor domain (PAS domain)"/>
    <property type="match status" value="1"/>
</dbReference>
<dbReference type="PANTHER" id="PTHR47429">
    <property type="entry name" value="PROTEIN TWIN LOV 1"/>
    <property type="match status" value="1"/>
</dbReference>
<evidence type="ECO:0000256" key="1">
    <source>
        <dbReference type="ARBA" id="ARBA00022630"/>
    </source>
</evidence>
<reference evidence="5 6" key="1">
    <citation type="journal article" date="2025" name="Microbiol. Resour. Announc.">
        <title>Draft genome sequences for Neonectria magnoliae and Neonectria punicea, canker pathogens of Liriodendron tulipifera and Acer saccharum in West Virginia.</title>
        <authorList>
            <person name="Petronek H.M."/>
            <person name="Kasson M.T."/>
            <person name="Metheny A.M."/>
            <person name="Stauder C.M."/>
            <person name="Lovett B."/>
            <person name="Lynch S.C."/>
            <person name="Garnas J.R."/>
            <person name="Kasson L.R."/>
            <person name="Stajich J.E."/>
        </authorList>
    </citation>
    <scope>NUCLEOTIDE SEQUENCE [LARGE SCALE GENOMIC DNA]</scope>
    <source>
        <strain evidence="5 6">NRRL 64651</strain>
    </source>
</reference>
<keyword evidence="3" id="KW-0157">Chromophore</keyword>
<feature type="region of interest" description="Disordered" evidence="4">
    <location>
        <begin position="546"/>
        <end position="575"/>
    </location>
</feature>
<keyword evidence="2" id="KW-0288">FMN</keyword>
<sequence length="648" mass="71868">MSIIPPRSDSLQTSYPAGKMEQHALRTMSSKSSFYQEESQSVRDGIVRSQATPSSTASKSAMSYRSHDSRWSHKDASSISSSHAPSTLPALQTKGGMDNDGLEPLTEEEFDPASFDLVVPAHALGKQYTLETQSELLFSIKHLEVIFEDPVLLQRFSNFVSTARPDSLPILAYYLDTLKALKAIDYANALTGSLKTINGLDFTDDPVTATVNNALRKRADDAFQVMANHDLPAYITHTFIQTVSITIKRRITDTLPPQLRDLSEGLAEVFCLSDPSRPDNPIVFASEGRNCRFPQGPKTNPFSVRRIREKLEAGHDHCETFLNYRRDGSPFVNLLMIAPLFDSRGVVRYHMGAQVDVSGLVKECSGLDSLSRLMQRENPEQHPGEAPVRPQPNQDGEEFRELAEMFDLSELKTVRESGGALHRTHQEDVRDADSVRANWNKPRLLIQDDATLNRRLSDPILQEPAVSIHRGGRLSGIFQHYLLVRPYPNLRILFASPSLRVPGMLQSPFLSRIGGSDRVRDSLTQAFAGGHGLTAKVRWLSRSDMQAQSHSTRVMDHQSHGEGGGQPPPASPGRSRWIHCTPLLGSNGSVGVWMVVLVDDDSEPSFRGVRREAPPVQPYLSPRHGQTERDEDAMSLGSFAAAHRGILE</sequence>
<evidence type="ECO:0008006" key="7">
    <source>
        <dbReference type="Google" id="ProtNLM"/>
    </source>
</evidence>
<evidence type="ECO:0000256" key="3">
    <source>
        <dbReference type="ARBA" id="ARBA00022991"/>
    </source>
</evidence>
<keyword evidence="1" id="KW-0285">Flavoprotein</keyword>
<keyword evidence="6" id="KW-1185">Reference proteome</keyword>
<dbReference type="Gene3D" id="3.30.450.20">
    <property type="entry name" value="PAS domain"/>
    <property type="match status" value="1"/>
</dbReference>
<feature type="compositionally biased region" description="Basic and acidic residues" evidence="4">
    <location>
        <begin position="65"/>
        <end position="76"/>
    </location>
</feature>
<evidence type="ECO:0000256" key="2">
    <source>
        <dbReference type="ARBA" id="ARBA00022643"/>
    </source>
</evidence>
<evidence type="ECO:0000313" key="5">
    <source>
        <dbReference type="EMBL" id="KAK7428241.1"/>
    </source>
</evidence>
<feature type="compositionally biased region" description="Polar residues" evidence="4">
    <location>
        <begin position="27"/>
        <end position="39"/>
    </location>
</feature>
<organism evidence="5 6">
    <name type="scientific">Neonectria magnoliae</name>
    <dbReference type="NCBI Taxonomy" id="2732573"/>
    <lineage>
        <taxon>Eukaryota</taxon>
        <taxon>Fungi</taxon>
        <taxon>Dikarya</taxon>
        <taxon>Ascomycota</taxon>
        <taxon>Pezizomycotina</taxon>
        <taxon>Sordariomycetes</taxon>
        <taxon>Hypocreomycetidae</taxon>
        <taxon>Hypocreales</taxon>
        <taxon>Nectriaceae</taxon>
        <taxon>Neonectria</taxon>
    </lineage>
</organism>
<evidence type="ECO:0000256" key="4">
    <source>
        <dbReference type="SAM" id="MobiDB-lite"/>
    </source>
</evidence>
<comment type="caution">
    <text evidence="5">The sequence shown here is derived from an EMBL/GenBank/DDBJ whole genome shotgun (WGS) entry which is preliminary data.</text>
</comment>
<protein>
    <recommendedName>
        <fullName evidence="7">PAS domain-containing protein</fullName>
    </recommendedName>
</protein>
<feature type="region of interest" description="Disordered" evidence="4">
    <location>
        <begin position="1"/>
        <end position="104"/>
    </location>
</feature>
<gene>
    <name evidence="5" type="ORF">QQZ08_005307</name>
</gene>